<accession>A0A023FUP3</accession>
<dbReference type="AlphaFoldDB" id="A0A023FUP3"/>
<dbReference type="FunFam" id="3.40.630.30:FF:000064">
    <property type="entry name" value="GNAT family acetyltransferase"/>
    <property type="match status" value="1"/>
</dbReference>
<dbReference type="CDD" id="cd04301">
    <property type="entry name" value="NAT_SF"/>
    <property type="match status" value="1"/>
</dbReference>
<dbReference type="InterPro" id="IPR051016">
    <property type="entry name" value="Diverse_Substrate_AcTransf"/>
</dbReference>
<evidence type="ECO:0000259" key="4">
    <source>
        <dbReference type="PROSITE" id="PS51186"/>
    </source>
</evidence>
<comment type="similarity">
    <text evidence="1">Belongs to the acetyltransferase family.</text>
</comment>
<evidence type="ECO:0000256" key="1">
    <source>
        <dbReference type="ARBA" id="ARBA00008694"/>
    </source>
</evidence>
<proteinExistence type="evidence at transcript level"/>
<dbReference type="PANTHER" id="PTHR10545:SF29">
    <property type="entry name" value="GH14572P-RELATED"/>
    <property type="match status" value="1"/>
</dbReference>
<evidence type="ECO:0000313" key="5">
    <source>
        <dbReference type="EMBL" id="JAC25169.1"/>
    </source>
</evidence>
<dbReference type="PROSITE" id="PS51186">
    <property type="entry name" value="GNAT"/>
    <property type="match status" value="1"/>
</dbReference>
<dbReference type="Pfam" id="PF00583">
    <property type="entry name" value="Acetyltransf_1"/>
    <property type="match status" value="1"/>
</dbReference>
<reference evidence="5" key="1">
    <citation type="submission" date="2014-03" db="EMBL/GenBank/DDBJ databases">
        <title>The sialotranscriptome of Amblyomma triste, Amblyomma parvum and Amblyomma cajennense ticks, uncovered by 454-based RNA-seq.</title>
        <authorList>
            <person name="Garcia G.R."/>
            <person name="Gardinassi L.G."/>
            <person name="Ribeiro J.M."/>
            <person name="Anatrielo E."/>
            <person name="Ferreira B.R."/>
            <person name="Moreira H.N."/>
            <person name="Mafra C."/>
            <person name="Olegario M.M."/>
            <person name="Szabo P.J."/>
            <person name="Miranda-Santos I.K."/>
            <person name="Maruyama S.R."/>
        </authorList>
    </citation>
    <scope>NUCLEOTIDE SEQUENCE</scope>
    <source>
        <strain evidence="5">Araguapaz</strain>
        <tissue evidence="5">Salivary glands</tissue>
    </source>
</reference>
<dbReference type="Gene3D" id="3.40.630.30">
    <property type="match status" value="1"/>
</dbReference>
<keyword evidence="3" id="KW-0012">Acyltransferase</keyword>
<name>A0A023FUP3_AMBPA</name>
<dbReference type="PANTHER" id="PTHR10545">
    <property type="entry name" value="DIAMINE N-ACETYLTRANSFERASE"/>
    <property type="match status" value="1"/>
</dbReference>
<dbReference type="InterPro" id="IPR016181">
    <property type="entry name" value="Acyl_CoA_acyltransferase"/>
</dbReference>
<dbReference type="GO" id="GO:0008080">
    <property type="term" value="F:N-acetyltransferase activity"/>
    <property type="evidence" value="ECO:0007669"/>
    <property type="project" value="TreeGrafter"/>
</dbReference>
<keyword evidence="2 5" id="KW-0808">Transferase</keyword>
<evidence type="ECO:0000256" key="2">
    <source>
        <dbReference type="ARBA" id="ARBA00022679"/>
    </source>
</evidence>
<evidence type="ECO:0000256" key="3">
    <source>
        <dbReference type="ARBA" id="ARBA00023315"/>
    </source>
</evidence>
<dbReference type="InterPro" id="IPR000182">
    <property type="entry name" value="GNAT_dom"/>
</dbReference>
<dbReference type="EMBL" id="GBBL01002151">
    <property type="protein sequence ID" value="JAC25169.1"/>
    <property type="molecule type" value="mRNA"/>
</dbReference>
<dbReference type="SUPFAM" id="SSF55729">
    <property type="entry name" value="Acyl-CoA N-acyltransferases (Nat)"/>
    <property type="match status" value="1"/>
</dbReference>
<sequence length="162" mass="18480">MSFHIRPARREDAETVLSLMAELNEYQNIPPGKITLEGLRRDVFDCERPWARVNLAVAPSPDGGEEVLGHALYFVIFDAVTLQRVAYMEDVYVRPARRRRGIGVALWKSVVEQGLREGCDASRLEVLGWNKEAVDFYAKRGAKDLTPAYNFQHYKLTWDVPA</sequence>
<organism evidence="5">
    <name type="scientific">Amblyomma parvum</name>
    <name type="common">South American tick</name>
    <dbReference type="NCBI Taxonomy" id="251391"/>
    <lineage>
        <taxon>Eukaryota</taxon>
        <taxon>Metazoa</taxon>
        <taxon>Ecdysozoa</taxon>
        <taxon>Arthropoda</taxon>
        <taxon>Chelicerata</taxon>
        <taxon>Arachnida</taxon>
        <taxon>Acari</taxon>
        <taxon>Parasitiformes</taxon>
        <taxon>Ixodida</taxon>
        <taxon>Ixodoidea</taxon>
        <taxon>Ixodidae</taxon>
        <taxon>Amblyomminae</taxon>
        <taxon>Amblyomma</taxon>
    </lineage>
</organism>
<feature type="domain" description="N-acetyltransferase" evidence="4">
    <location>
        <begin position="3"/>
        <end position="162"/>
    </location>
</feature>
<protein>
    <submittedName>
        <fullName evidence="5">Putative diamine acetyltransferase</fullName>
    </submittedName>
</protein>